<dbReference type="InterPro" id="IPR029058">
    <property type="entry name" value="AB_hydrolase_fold"/>
</dbReference>
<dbReference type="AlphaFoldDB" id="A0A2S6I1I7"/>
<feature type="domain" description="4-O-methyl-glucuronoyl methylesterase-like" evidence="5">
    <location>
        <begin position="108"/>
        <end position="337"/>
    </location>
</feature>
<evidence type="ECO:0000256" key="4">
    <source>
        <dbReference type="SAM" id="SignalP"/>
    </source>
</evidence>
<feature type="chain" id="PRO_5015770514" evidence="4">
    <location>
        <begin position="22"/>
        <end position="397"/>
    </location>
</feature>
<keyword evidence="7" id="KW-1185">Reference proteome</keyword>
<protein>
    <submittedName>
        <fullName evidence="6">Dienelactone hydrolase</fullName>
    </submittedName>
</protein>
<gene>
    <name evidence="6" type="ORF">CLV84_1927</name>
</gene>
<keyword evidence="3 6" id="KW-0378">Hydrolase</keyword>
<proteinExistence type="predicted"/>
<sequence length="397" mass="43583">MKTTYCLILCTAFVLELTAQSVPLVYAVENTGADCPEPSLPSLAELPVVATLPDPFAASDGGGRDTTLAAWRCRRAEILAEIQHYEVGQKPPRPEDISAEVDGDTLRVSITENGKTLSLAAGITLPDGAGPFPAVIGIGWGTGSLPKELFAERNVARIAFNFTQVMAHQQTRGEEPINALYPDRIDMGAYSAWPWGVSRLIDGLELVADELPIDLSRLSVTGCSFAGKMALFAGAFDERIALTIAQEPGGGGGAAWRVSETLGEVETLGRTDYRWFKEDMRQFADQVDKLPFDHHELMALVAPRALLVFGNTDYEWLADEALYVSARAAHEVWKTFGVGDRFGFSINGGHGHCQLPEEQWPELEAFLDRFLLGKESVDTKVTIHPFADTDYREWYSW</sequence>
<dbReference type="InterPro" id="IPR054579">
    <property type="entry name" value="GCE-like_dom"/>
</dbReference>
<dbReference type="OrthoDB" id="9803461at2"/>
<evidence type="ECO:0000313" key="7">
    <source>
        <dbReference type="Proteomes" id="UP000237662"/>
    </source>
</evidence>
<comment type="caution">
    <text evidence="6">The sequence shown here is derived from an EMBL/GenBank/DDBJ whole genome shotgun (WGS) entry which is preliminary data.</text>
</comment>
<accession>A0A2S6I1I7</accession>
<evidence type="ECO:0000256" key="2">
    <source>
        <dbReference type="ARBA" id="ARBA00022729"/>
    </source>
</evidence>
<keyword evidence="2 4" id="KW-0732">Signal</keyword>
<evidence type="ECO:0000259" key="5">
    <source>
        <dbReference type="Pfam" id="PF22244"/>
    </source>
</evidence>
<feature type="signal peptide" evidence="4">
    <location>
        <begin position="1"/>
        <end position="21"/>
    </location>
</feature>
<organism evidence="6 7">
    <name type="scientific">Neolewinella xylanilytica</name>
    <dbReference type="NCBI Taxonomy" id="1514080"/>
    <lineage>
        <taxon>Bacteria</taxon>
        <taxon>Pseudomonadati</taxon>
        <taxon>Bacteroidota</taxon>
        <taxon>Saprospiria</taxon>
        <taxon>Saprospirales</taxon>
        <taxon>Lewinellaceae</taxon>
        <taxon>Neolewinella</taxon>
    </lineage>
</organism>
<dbReference type="Gene3D" id="3.40.50.1820">
    <property type="entry name" value="alpha/beta hydrolase"/>
    <property type="match status" value="1"/>
</dbReference>
<dbReference type="Pfam" id="PF22244">
    <property type="entry name" value="GCE_fung"/>
    <property type="match status" value="1"/>
</dbReference>
<evidence type="ECO:0000256" key="3">
    <source>
        <dbReference type="ARBA" id="ARBA00022801"/>
    </source>
</evidence>
<dbReference type="EMBL" id="PTJC01000006">
    <property type="protein sequence ID" value="PPK85038.1"/>
    <property type="molecule type" value="Genomic_DNA"/>
</dbReference>
<dbReference type="GO" id="GO:0052689">
    <property type="term" value="F:carboxylic ester hydrolase activity"/>
    <property type="evidence" value="ECO:0007669"/>
    <property type="project" value="UniProtKB-KW"/>
</dbReference>
<reference evidence="6 7" key="1">
    <citation type="submission" date="2018-02" db="EMBL/GenBank/DDBJ databases">
        <title>Genomic Encyclopedia of Archaeal and Bacterial Type Strains, Phase II (KMG-II): from individual species to whole genera.</title>
        <authorList>
            <person name="Goeker M."/>
        </authorList>
    </citation>
    <scope>NUCLEOTIDE SEQUENCE [LARGE SCALE GENOMIC DNA]</scope>
    <source>
        <strain evidence="6 7">DSM 29526</strain>
    </source>
</reference>
<dbReference type="Proteomes" id="UP000237662">
    <property type="component" value="Unassembled WGS sequence"/>
</dbReference>
<evidence type="ECO:0000313" key="6">
    <source>
        <dbReference type="EMBL" id="PPK85038.1"/>
    </source>
</evidence>
<dbReference type="RefSeq" id="WP_104419562.1">
    <property type="nucleotide sequence ID" value="NZ_PTJC01000006.1"/>
</dbReference>
<keyword evidence="1" id="KW-0719">Serine esterase</keyword>
<name>A0A2S6I1I7_9BACT</name>
<evidence type="ECO:0000256" key="1">
    <source>
        <dbReference type="ARBA" id="ARBA00022487"/>
    </source>
</evidence>
<dbReference type="SUPFAM" id="SSF53474">
    <property type="entry name" value="alpha/beta-Hydrolases"/>
    <property type="match status" value="1"/>
</dbReference>